<comment type="caution">
    <text evidence="1">The sequence shown here is derived from an EMBL/GenBank/DDBJ whole genome shotgun (WGS) entry which is preliminary data.</text>
</comment>
<dbReference type="Proteomes" id="UP000597656">
    <property type="component" value="Unassembled WGS sequence"/>
</dbReference>
<reference evidence="2" key="1">
    <citation type="journal article" date="2019" name="Int. J. Syst. Evol. Microbiol.">
        <title>The Global Catalogue of Microorganisms (GCM) 10K type strain sequencing project: providing services to taxonomists for standard genome sequencing and annotation.</title>
        <authorList>
            <consortium name="The Broad Institute Genomics Platform"/>
            <consortium name="The Broad Institute Genome Sequencing Center for Infectious Disease"/>
            <person name="Wu L."/>
            <person name="Ma J."/>
        </authorList>
    </citation>
    <scope>NUCLEOTIDE SEQUENCE [LARGE SCALE GENOMIC DNA]</scope>
    <source>
        <strain evidence="2">CGMCC 4.7319</strain>
    </source>
</reference>
<accession>A0ABQ2HU58</accession>
<sequence length="60" mass="6810">MSEEQTCQRCGETVELETEDFELFERMHPDCFHFAFEHDLNKPGISADENCGDDACPVGV</sequence>
<dbReference type="RefSeq" id="WP_189155459.1">
    <property type="nucleotide sequence ID" value="NZ_BMNC01000004.1"/>
</dbReference>
<protein>
    <submittedName>
        <fullName evidence="1">Uncharacterized protein</fullName>
    </submittedName>
</protein>
<dbReference type="EMBL" id="BMNC01000004">
    <property type="protein sequence ID" value="GGM91651.1"/>
    <property type="molecule type" value="Genomic_DNA"/>
</dbReference>
<gene>
    <name evidence="1" type="ORF">GCM10011609_31180</name>
</gene>
<keyword evidence="2" id="KW-1185">Reference proteome</keyword>
<organism evidence="1 2">
    <name type="scientific">Lentzea pudingi</name>
    <dbReference type="NCBI Taxonomy" id="1789439"/>
    <lineage>
        <taxon>Bacteria</taxon>
        <taxon>Bacillati</taxon>
        <taxon>Actinomycetota</taxon>
        <taxon>Actinomycetes</taxon>
        <taxon>Pseudonocardiales</taxon>
        <taxon>Pseudonocardiaceae</taxon>
        <taxon>Lentzea</taxon>
    </lineage>
</organism>
<evidence type="ECO:0000313" key="1">
    <source>
        <dbReference type="EMBL" id="GGM91651.1"/>
    </source>
</evidence>
<evidence type="ECO:0000313" key="2">
    <source>
        <dbReference type="Proteomes" id="UP000597656"/>
    </source>
</evidence>
<proteinExistence type="predicted"/>
<name>A0ABQ2HU58_9PSEU</name>